<evidence type="ECO:0000313" key="1">
    <source>
        <dbReference type="EMBL" id="KAI5676780.1"/>
    </source>
</evidence>
<proteinExistence type="predicted"/>
<sequence>MAVDKGTVAAMAMAEINLATIIVAEITEREEETVVKPQLQHWEAALQVVHYLKSYLGEGIFLSSTSNLTVTAYCDADWATYPVTRRSFIGYFIFLGNSPVSRKEKMQPTISCSSAEAEYWSMVVTCCELKRLR</sequence>
<protein>
    <submittedName>
        <fullName evidence="1">Uncharacterized protein</fullName>
    </submittedName>
</protein>
<reference evidence="2" key="1">
    <citation type="journal article" date="2023" name="Nat. Plants">
        <title>Single-cell RNA sequencing provides a high-resolution roadmap for understanding the multicellular compartmentation of specialized metabolism.</title>
        <authorList>
            <person name="Sun S."/>
            <person name="Shen X."/>
            <person name="Li Y."/>
            <person name="Li Y."/>
            <person name="Wang S."/>
            <person name="Li R."/>
            <person name="Zhang H."/>
            <person name="Shen G."/>
            <person name="Guo B."/>
            <person name="Wei J."/>
            <person name="Xu J."/>
            <person name="St-Pierre B."/>
            <person name="Chen S."/>
            <person name="Sun C."/>
        </authorList>
    </citation>
    <scope>NUCLEOTIDE SEQUENCE [LARGE SCALE GENOMIC DNA]</scope>
</reference>
<evidence type="ECO:0000313" key="2">
    <source>
        <dbReference type="Proteomes" id="UP001060085"/>
    </source>
</evidence>
<keyword evidence="2" id="KW-1185">Reference proteome</keyword>
<comment type="caution">
    <text evidence="1">The sequence shown here is derived from an EMBL/GenBank/DDBJ whole genome shotgun (WGS) entry which is preliminary data.</text>
</comment>
<gene>
    <name evidence="1" type="ORF">M9H77_07730</name>
</gene>
<accession>A0ACC0BVU0</accession>
<organism evidence="1 2">
    <name type="scientific">Catharanthus roseus</name>
    <name type="common">Madagascar periwinkle</name>
    <name type="synonym">Vinca rosea</name>
    <dbReference type="NCBI Taxonomy" id="4058"/>
    <lineage>
        <taxon>Eukaryota</taxon>
        <taxon>Viridiplantae</taxon>
        <taxon>Streptophyta</taxon>
        <taxon>Embryophyta</taxon>
        <taxon>Tracheophyta</taxon>
        <taxon>Spermatophyta</taxon>
        <taxon>Magnoliopsida</taxon>
        <taxon>eudicotyledons</taxon>
        <taxon>Gunneridae</taxon>
        <taxon>Pentapetalae</taxon>
        <taxon>asterids</taxon>
        <taxon>lamiids</taxon>
        <taxon>Gentianales</taxon>
        <taxon>Apocynaceae</taxon>
        <taxon>Rauvolfioideae</taxon>
        <taxon>Vinceae</taxon>
        <taxon>Catharanthinae</taxon>
        <taxon>Catharanthus</taxon>
    </lineage>
</organism>
<dbReference type="Proteomes" id="UP001060085">
    <property type="component" value="Linkage Group LG02"/>
</dbReference>
<name>A0ACC0BVU0_CATRO</name>
<dbReference type="EMBL" id="CM044702">
    <property type="protein sequence ID" value="KAI5676780.1"/>
    <property type="molecule type" value="Genomic_DNA"/>
</dbReference>